<protein>
    <submittedName>
        <fullName evidence="1">Uncharacterized protein</fullName>
    </submittedName>
</protein>
<reference evidence="1 2" key="1">
    <citation type="journal article" date="2022" name="bioRxiv">
        <title>The genome of the oomycete Peronosclerospora sorghi, a cosmopolitan pathogen of maize and sorghum, is inflated with dispersed pseudogenes.</title>
        <authorList>
            <person name="Fletcher K."/>
            <person name="Martin F."/>
            <person name="Isakeit T."/>
            <person name="Cavanaugh K."/>
            <person name="Magill C."/>
            <person name="Michelmore R."/>
        </authorList>
    </citation>
    <scope>NUCLEOTIDE SEQUENCE [LARGE SCALE GENOMIC DNA]</scope>
    <source>
        <strain evidence="1">P6</strain>
    </source>
</reference>
<keyword evidence="2" id="KW-1185">Reference proteome</keyword>
<proteinExistence type="predicted"/>
<evidence type="ECO:0000313" key="2">
    <source>
        <dbReference type="Proteomes" id="UP001163321"/>
    </source>
</evidence>
<comment type="caution">
    <text evidence="1">The sequence shown here is derived from an EMBL/GenBank/DDBJ whole genome shotgun (WGS) entry which is preliminary data.</text>
</comment>
<evidence type="ECO:0000313" key="1">
    <source>
        <dbReference type="EMBL" id="KAI9923278.1"/>
    </source>
</evidence>
<organism evidence="1 2">
    <name type="scientific">Peronosclerospora sorghi</name>
    <dbReference type="NCBI Taxonomy" id="230839"/>
    <lineage>
        <taxon>Eukaryota</taxon>
        <taxon>Sar</taxon>
        <taxon>Stramenopiles</taxon>
        <taxon>Oomycota</taxon>
        <taxon>Peronosporomycetes</taxon>
        <taxon>Peronosporales</taxon>
        <taxon>Peronosporaceae</taxon>
        <taxon>Peronosclerospora</taxon>
    </lineage>
</organism>
<sequence length="515" mass="59354">MPFYDKFEWVTVANKELTVADVVADCILLHYRAFNFQFLSEYRNRTFGKWSLRYAAAGNSERWAIEELRLHFGERVVFFFAFMHIYTKHLVTRVLPRVSFHVVDARVAVVLARPRAPRPRRRGESSFLVCWARESRLLVEKWHLAKYQYIVYERNDENPGFQYVWVKNHMTHEMEKIPRQRQHQWIQLTMFVFVLVCAVIQCLCLVPFIQRAHPHATRAMATLTTRSRACSSSRALTSRHRRSGGTDGSTLSSRAFSSAFSLSLNSSTGCRRSLSSGRITRASRSTRIVDPVLEYLDACFQFSYVMMFTVVWPLLDVPAFFNNILEVQGDAFRLRCANRRPMPRRDTSMGEWATVLAYANIIGVTVVSTPSSKDTNTTKPRACVNESGERRWILFEIVLFVVLEHVGFLDTTPAVIRSSVYQRLKQIQHLTATKAVSPAQLAYVERLRVVFDTYDRDGDGHVVDAEIVQVVAAWVCKHPSKLLPYAGLIFRYMDKPKIGKVPFSTCCLMMQFLNQ</sequence>
<name>A0ACC0WYT5_9STRA</name>
<accession>A0ACC0WYT5</accession>
<gene>
    <name evidence="1" type="ORF">PsorP6_000700</name>
</gene>
<dbReference type="EMBL" id="CM047580">
    <property type="protein sequence ID" value="KAI9923278.1"/>
    <property type="molecule type" value="Genomic_DNA"/>
</dbReference>
<dbReference type="Proteomes" id="UP001163321">
    <property type="component" value="Chromosome 1"/>
</dbReference>